<dbReference type="AlphaFoldDB" id="A0A1C4V5Y9"/>
<sequence length="910" mass="96505">MSAARAAVRPDAVRRKVEAWLAERDGTAALALAARPEWPAEPALTVDGVTVRVVPCLTPLAARAALHERADGERLVLLTELGDDELGDGLLAHLSKQRIRKIDAWDLVRQMFSGAALDPTLVRLGRWVADALADHVPPQGWSPPPGAIVTRDHALGCLTAELLGVPRAQLDDSGLLQWSTNAPAQRRFAGLPDPVAEGVTRYLVGTAGRTVAPILAAVRAGHGVDVIPVGLLAGVLWGPTTDQRVAVVTAAARARLEPRFGGVPPTPDQAAALHEAAEAWVYRTIDSGRDGREEATRLLHRAETIAEEIGVGALLGGSAVLPAGFGHRLRDFADAVRFAVPAGGVAVPALVAKAQQALATLEDHRAAEPERVTTARMAVRLLRWLTTSDDTPPATLREAVRRHAQQDGWVDRARLDVFTGDRDAAEAYRLLCQAVDARRARHDRQFATLLAEATAADAEPGALLRVEDVLDRVVQPILDHGQRVLLVVLDGMSVAAATEVAESLTENGSWLELTPDGGQREGVLAALPTVTEVSRCSLFSGRIATGGQAAERSAFSRRWPHGVLLHKTHLRAGAGATLDREIREALDDPAVPLVAAVVNTIDDALDRGEPGTAVWGGDTIPALRELVASVSDRVVVLLSDHGHVVDRGPDARVLAGAGGGNRWRPADEPATGLEATFTGSRVALGGGRIVLPWREDVRYGPRKAGYHGGASPAEAVIPLLVFSRGDDRAVPGWAGAPVASPHWWRELIIDGDTSAAGSGTTAPPPVATAPALGARRRVRPEAPQPDSLFELASDPATLPGVLGTNQARPDLVTALLSSERYAQRRDARLSLPDERVAAMLGTLLAGGGRATLETLAARAGVPAHRISGTVTVLRRLLQVEGYPVVTLDADRRTVHLDRDLLVEQFELDQP</sequence>
<reference evidence="5" key="1">
    <citation type="submission" date="2016-06" db="EMBL/GenBank/DDBJ databases">
        <authorList>
            <person name="Varghese N."/>
            <person name="Submissions Spin"/>
        </authorList>
    </citation>
    <scope>NUCLEOTIDE SEQUENCE [LARGE SCALE GENOMIC DNA]</scope>
    <source>
        <strain evidence="5">DSM 43816</strain>
    </source>
</reference>
<protein>
    <submittedName>
        <fullName evidence="4">PglZ domain-containing protein</fullName>
    </submittedName>
</protein>
<feature type="domain" description="Alkaline phosphatase-like protein PglZ N-terminal" evidence="2">
    <location>
        <begin position="9"/>
        <end position="103"/>
    </location>
</feature>
<feature type="domain" description="Alkaline phosphatase-like protein PglZ second" evidence="1">
    <location>
        <begin position="171"/>
        <end position="320"/>
    </location>
</feature>
<dbReference type="Pfam" id="PF25861">
    <property type="entry name" value="PglZ_2nd"/>
    <property type="match status" value="1"/>
</dbReference>
<evidence type="ECO:0000259" key="1">
    <source>
        <dbReference type="Pfam" id="PF25861"/>
    </source>
</evidence>
<dbReference type="InterPro" id="IPR058880">
    <property type="entry name" value="PglZ_N"/>
</dbReference>
<dbReference type="InterPro" id="IPR058881">
    <property type="entry name" value="PglZ_2nd"/>
</dbReference>
<name>A0A1C4V5Y9_MICEC</name>
<proteinExistence type="predicted"/>
<dbReference type="InParanoid" id="A0A1C4V5Y9"/>
<evidence type="ECO:0000259" key="3">
    <source>
        <dbReference type="Pfam" id="PF25863"/>
    </source>
</evidence>
<dbReference type="EMBL" id="LT607413">
    <property type="protein sequence ID" value="SCE79231.1"/>
    <property type="molecule type" value="Genomic_DNA"/>
</dbReference>
<evidence type="ECO:0000313" key="5">
    <source>
        <dbReference type="Proteomes" id="UP000198253"/>
    </source>
</evidence>
<dbReference type="Pfam" id="PF25863">
    <property type="entry name" value="PglZ_C"/>
    <property type="match status" value="1"/>
</dbReference>
<organism evidence="4 5">
    <name type="scientific">Micromonospora echinospora</name>
    <name type="common">Micromonospora purpurea</name>
    <dbReference type="NCBI Taxonomy" id="1877"/>
    <lineage>
        <taxon>Bacteria</taxon>
        <taxon>Bacillati</taxon>
        <taxon>Actinomycetota</taxon>
        <taxon>Actinomycetes</taxon>
        <taxon>Micromonosporales</taxon>
        <taxon>Micromonosporaceae</taxon>
        <taxon>Micromonospora</taxon>
    </lineage>
</organism>
<dbReference type="InterPro" id="IPR058882">
    <property type="entry name" value="PglZ_C"/>
</dbReference>
<dbReference type="InterPro" id="IPR047992">
    <property type="entry name" value="BREX_PglZ"/>
</dbReference>
<dbReference type="RefSeq" id="WP_088980549.1">
    <property type="nucleotide sequence ID" value="NZ_LT607413.1"/>
</dbReference>
<keyword evidence="5" id="KW-1185">Reference proteome</keyword>
<dbReference type="Pfam" id="PF25862">
    <property type="entry name" value="PglZ_1st"/>
    <property type="match status" value="1"/>
</dbReference>
<evidence type="ECO:0000313" key="4">
    <source>
        <dbReference type="EMBL" id="SCE79231.1"/>
    </source>
</evidence>
<accession>A0A1C4V5Y9</accession>
<dbReference type="NCBIfam" id="NF033446">
    <property type="entry name" value="BREX_PglZ_2"/>
    <property type="match status" value="1"/>
</dbReference>
<dbReference type="OrthoDB" id="6725302at2"/>
<feature type="domain" description="Alkaline phosphatase-like protein PglZ C-terminal" evidence="3">
    <location>
        <begin position="807"/>
        <end position="906"/>
    </location>
</feature>
<dbReference type="Pfam" id="PF08665">
    <property type="entry name" value="PglZ"/>
    <property type="match status" value="1"/>
</dbReference>
<dbReference type="Proteomes" id="UP000198253">
    <property type="component" value="Chromosome I"/>
</dbReference>
<gene>
    <name evidence="4" type="ORF">GA0070618_0967</name>
</gene>
<evidence type="ECO:0000259" key="2">
    <source>
        <dbReference type="Pfam" id="PF25862"/>
    </source>
</evidence>